<feature type="transmembrane region" description="Helical" evidence="1">
    <location>
        <begin position="21"/>
        <end position="43"/>
    </location>
</feature>
<dbReference type="EMBL" id="BOPA01000010">
    <property type="protein sequence ID" value="GIJ14418.1"/>
    <property type="molecule type" value="Genomic_DNA"/>
</dbReference>
<organism evidence="2 3">
    <name type="scientific">Micromonospora gifhornensis</name>
    <dbReference type="NCBI Taxonomy" id="84594"/>
    <lineage>
        <taxon>Bacteria</taxon>
        <taxon>Bacillati</taxon>
        <taxon>Actinomycetota</taxon>
        <taxon>Actinomycetes</taxon>
        <taxon>Micromonosporales</taxon>
        <taxon>Micromonosporaceae</taxon>
        <taxon>Micromonospora</taxon>
    </lineage>
</organism>
<protein>
    <submittedName>
        <fullName evidence="2">Uncharacterized protein</fullName>
    </submittedName>
</protein>
<sequence length="62" mass="6217">MHGHSPGAPLAPSVARWRGMALLVLLGVPALVVALCCGAIQVVTKSSVDDPLSVRGGISTSP</sequence>
<dbReference type="Proteomes" id="UP000647860">
    <property type="component" value="Unassembled WGS sequence"/>
</dbReference>
<keyword evidence="1" id="KW-1133">Transmembrane helix</keyword>
<evidence type="ECO:0000313" key="3">
    <source>
        <dbReference type="Proteomes" id="UP000647860"/>
    </source>
</evidence>
<keyword evidence="1" id="KW-0812">Transmembrane</keyword>
<keyword evidence="3" id="KW-1185">Reference proteome</keyword>
<proteinExistence type="predicted"/>
<evidence type="ECO:0000256" key="1">
    <source>
        <dbReference type="SAM" id="Phobius"/>
    </source>
</evidence>
<name>A0ABQ4I9D4_9ACTN</name>
<gene>
    <name evidence="2" type="ORF">Vgi01_11020</name>
</gene>
<evidence type="ECO:0000313" key="2">
    <source>
        <dbReference type="EMBL" id="GIJ14418.1"/>
    </source>
</evidence>
<reference evidence="2 3" key="1">
    <citation type="submission" date="2021-01" db="EMBL/GenBank/DDBJ databases">
        <title>Whole genome shotgun sequence of Verrucosispora gifhornensis NBRC 16317.</title>
        <authorList>
            <person name="Komaki H."/>
            <person name="Tamura T."/>
        </authorList>
    </citation>
    <scope>NUCLEOTIDE SEQUENCE [LARGE SCALE GENOMIC DNA]</scope>
    <source>
        <strain evidence="2 3">NBRC 16317</strain>
    </source>
</reference>
<comment type="caution">
    <text evidence="2">The sequence shown here is derived from an EMBL/GenBank/DDBJ whole genome shotgun (WGS) entry which is preliminary data.</text>
</comment>
<accession>A0ABQ4I9D4</accession>
<keyword evidence="1" id="KW-0472">Membrane</keyword>